<feature type="transmembrane region" description="Helical" evidence="1">
    <location>
        <begin position="204"/>
        <end position="226"/>
    </location>
</feature>
<sequence length="390" mass="46303">MLFIFLYIIVSVICFRSYANHKQINRIELISILTVLALIVGLGDMLGGYDRYIYGELFDRNADLIRNGGPFINLESPIMGYQSEMSYVIWNSLVAYITPNRYIFILLTTLFIYILLFFSFRRMFMEYPISVLLFMGLWFFFTFTYLRQAMAASCTWLGYRYVIKRDLLKFLIVWFIAYEFHNSAVIFLIFYFMPQRKWSKTTIVIVLAVLLVIGATGLPMSLYNLYGNAADSSRSMSYADDHPGFRYDYVFEVVTMMYLIFNRYDKIPEDRENIVYLNASLMFCFILFAFIQSSNAGRQSWYYIMGIIYLLSFLSTKSDGFDQYVKTVYIVATILYLRFVFNWGILISPYKTFLTNGHRQGDIIYEIFEYDDHYDEDKFYRKPFDIYIPR</sequence>
<feature type="transmembrane region" description="Helical" evidence="1">
    <location>
        <begin position="127"/>
        <end position="147"/>
    </location>
</feature>
<evidence type="ECO:0000313" key="3">
    <source>
        <dbReference type="Proteomes" id="UP000274578"/>
    </source>
</evidence>
<gene>
    <name evidence="2" type="ORF">NCTC13071_01962</name>
</gene>
<feature type="transmembrane region" description="Helical" evidence="1">
    <location>
        <begin position="300"/>
        <end position="316"/>
    </location>
</feature>
<feature type="transmembrane region" description="Helical" evidence="1">
    <location>
        <begin position="274"/>
        <end position="294"/>
    </location>
</feature>
<dbReference type="Pfam" id="PF14897">
    <property type="entry name" value="EpsG"/>
    <property type="match status" value="1"/>
</dbReference>
<keyword evidence="1" id="KW-0812">Transmembrane</keyword>
<keyword evidence="1" id="KW-0472">Membrane</keyword>
<name>A0A448L7L8_9BACT</name>
<dbReference type="InterPro" id="IPR049458">
    <property type="entry name" value="EpsG-like"/>
</dbReference>
<evidence type="ECO:0000256" key="1">
    <source>
        <dbReference type="SAM" id="Phobius"/>
    </source>
</evidence>
<proteinExistence type="predicted"/>
<evidence type="ECO:0000313" key="2">
    <source>
        <dbReference type="EMBL" id="VEH15946.1"/>
    </source>
</evidence>
<keyword evidence="1" id="KW-1133">Transmembrane helix</keyword>
<evidence type="ECO:0008006" key="4">
    <source>
        <dbReference type="Google" id="ProtNLM"/>
    </source>
</evidence>
<protein>
    <recommendedName>
        <fullName evidence="4">EpsG family protein</fullName>
    </recommendedName>
</protein>
<dbReference type="EMBL" id="LR134384">
    <property type="protein sequence ID" value="VEH15946.1"/>
    <property type="molecule type" value="Genomic_DNA"/>
</dbReference>
<dbReference type="RefSeq" id="WP_025879464.1">
    <property type="nucleotide sequence ID" value="NZ_LR134384.1"/>
</dbReference>
<dbReference type="AlphaFoldDB" id="A0A448L7L8"/>
<organism evidence="2 3">
    <name type="scientific">Segatella oris</name>
    <dbReference type="NCBI Taxonomy" id="28135"/>
    <lineage>
        <taxon>Bacteria</taxon>
        <taxon>Pseudomonadati</taxon>
        <taxon>Bacteroidota</taxon>
        <taxon>Bacteroidia</taxon>
        <taxon>Bacteroidales</taxon>
        <taxon>Prevotellaceae</taxon>
        <taxon>Segatella</taxon>
    </lineage>
</organism>
<dbReference type="KEGG" id="poc:NCTC13071_01962"/>
<accession>A0A448L7L8</accession>
<dbReference type="GeneID" id="85012746"/>
<feature type="transmembrane region" description="Helical" evidence="1">
    <location>
        <begin position="29"/>
        <end position="49"/>
    </location>
</feature>
<feature type="transmembrane region" description="Helical" evidence="1">
    <location>
        <begin position="328"/>
        <end position="347"/>
    </location>
</feature>
<feature type="transmembrane region" description="Helical" evidence="1">
    <location>
        <begin position="102"/>
        <end position="120"/>
    </location>
</feature>
<feature type="transmembrane region" description="Helical" evidence="1">
    <location>
        <begin position="246"/>
        <end position="262"/>
    </location>
</feature>
<feature type="transmembrane region" description="Helical" evidence="1">
    <location>
        <begin position="167"/>
        <end position="192"/>
    </location>
</feature>
<dbReference type="Proteomes" id="UP000274578">
    <property type="component" value="Chromosome 1"/>
</dbReference>
<reference evidence="2 3" key="1">
    <citation type="submission" date="2018-12" db="EMBL/GenBank/DDBJ databases">
        <authorList>
            <consortium name="Pathogen Informatics"/>
        </authorList>
    </citation>
    <scope>NUCLEOTIDE SEQUENCE [LARGE SCALE GENOMIC DNA]</scope>
    <source>
        <strain evidence="2 3">NCTC13071</strain>
    </source>
</reference>